<organism evidence="2 3">
    <name type="scientific">Ceraceosorus bombacis</name>
    <dbReference type="NCBI Taxonomy" id="401625"/>
    <lineage>
        <taxon>Eukaryota</taxon>
        <taxon>Fungi</taxon>
        <taxon>Dikarya</taxon>
        <taxon>Basidiomycota</taxon>
        <taxon>Ustilaginomycotina</taxon>
        <taxon>Exobasidiomycetes</taxon>
        <taxon>Ceraceosorales</taxon>
        <taxon>Ceraceosoraceae</taxon>
        <taxon>Ceraceosorus</taxon>
    </lineage>
</organism>
<protein>
    <submittedName>
        <fullName evidence="2">Uncharacterized protein</fullName>
    </submittedName>
</protein>
<keyword evidence="3" id="KW-1185">Reference proteome</keyword>
<dbReference type="Proteomes" id="UP000054845">
    <property type="component" value="Unassembled WGS sequence"/>
</dbReference>
<sequence length="454" mass="50098">MTDADRVAVSTSSSASSTTSYFPIPRWVAQIFMRFPLVLHDSAKVYDPPSQVLPVYGVGVPSSSSSSPSTSNHHTELEQQQESFAGTLYVKRWHPRPRHGRDGKREDKRGWASSDVDCLEAQMLLLATQRSFHVIYLEDEVDESWGPGGELPFLQTSTGGLISEKDVKNHLASYLPHQDSAREASASLSEKEMLASESSAEPYEDAATLHESYAWASLITRQILAGVLLLQLHTRALAPPKAKSHGFLSAPLHSRLAHNRRRLLQRRISNLSHSDASSASFPLSRVPGWGMSLSLDGLLGSVALPGEEEDEAEEGGQRGASHGTELSLLEESRVFSRASEGIRAVAQRFEQQDDRDAAQRVGKARESRDAPIRWFLGAKRATPLDCALFACLHTILSLPTFAPRNSTHDQAARFGEGQEQDEAQADLRKTIEDHPVLLRWTRSVWKEKVKPLGG</sequence>
<evidence type="ECO:0000313" key="2">
    <source>
        <dbReference type="EMBL" id="CEH19392.1"/>
    </source>
</evidence>
<evidence type="ECO:0000256" key="1">
    <source>
        <dbReference type="SAM" id="MobiDB-lite"/>
    </source>
</evidence>
<dbReference type="EMBL" id="CCYA01000389">
    <property type="protein sequence ID" value="CEH19392.1"/>
    <property type="molecule type" value="Genomic_DNA"/>
</dbReference>
<dbReference type="OrthoDB" id="198787at2759"/>
<evidence type="ECO:0000313" key="3">
    <source>
        <dbReference type="Proteomes" id="UP000054845"/>
    </source>
</evidence>
<reference evidence="2 3" key="1">
    <citation type="submission" date="2014-09" db="EMBL/GenBank/DDBJ databases">
        <authorList>
            <person name="Magalhaes I.L.F."/>
            <person name="Oliveira U."/>
            <person name="Santos F.R."/>
            <person name="Vidigal T.H.D.A."/>
            <person name="Brescovit A.D."/>
            <person name="Santos A.J."/>
        </authorList>
    </citation>
    <scope>NUCLEOTIDE SEQUENCE [LARGE SCALE GENOMIC DNA]</scope>
</reference>
<dbReference type="AlphaFoldDB" id="A0A0P1BT38"/>
<proteinExistence type="predicted"/>
<accession>A0A0P1BT38</accession>
<feature type="compositionally biased region" description="Low complexity" evidence="1">
    <location>
        <begin position="61"/>
        <end position="71"/>
    </location>
</feature>
<name>A0A0P1BT38_9BASI</name>
<feature type="region of interest" description="Disordered" evidence="1">
    <location>
        <begin position="60"/>
        <end position="79"/>
    </location>
</feature>